<proteinExistence type="predicted"/>
<dbReference type="PANTHER" id="PTHR31973">
    <property type="entry name" value="POLYPROTEIN, PUTATIVE-RELATED"/>
    <property type="match status" value="1"/>
</dbReference>
<gene>
    <name evidence="2" type="ORF">Sradi_5669800</name>
</gene>
<reference evidence="2" key="1">
    <citation type="submission" date="2020-06" db="EMBL/GenBank/DDBJ databases">
        <authorList>
            <person name="Li T."/>
            <person name="Hu X."/>
            <person name="Zhang T."/>
            <person name="Song X."/>
            <person name="Zhang H."/>
            <person name="Dai N."/>
            <person name="Sheng W."/>
            <person name="Hou X."/>
            <person name="Wei L."/>
        </authorList>
    </citation>
    <scope>NUCLEOTIDE SEQUENCE</scope>
    <source>
        <strain evidence="2">G02</strain>
        <tissue evidence="2">Leaf</tissue>
    </source>
</reference>
<dbReference type="PANTHER" id="PTHR31973:SF195">
    <property type="entry name" value="MUDR FAMILY TRANSPOSASE"/>
    <property type="match status" value="1"/>
</dbReference>
<evidence type="ECO:0008006" key="3">
    <source>
        <dbReference type="Google" id="ProtNLM"/>
    </source>
</evidence>
<feature type="region of interest" description="Disordered" evidence="1">
    <location>
        <begin position="292"/>
        <end position="313"/>
    </location>
</feature>
<evidence type="ECO:0000256" key="1">
    <source>
        <dbReference type="SAM" id="MobiDB-lite"/>
    </source>
</evidence>
<reference evidence="2" key="2">
    <citation type="journal article" date="2024" name="Plant">
        <title>Genomic evolution and insights into agronomic trait innovations of Sesamum species.</title>
        <authorList>
            <person name="Miao H."/>
            <person name="Wang L."/>
            <person name="Qu L."/>
            <person name="Liu H."/>
            <person name="Sun Y."/>
            <person name="Le M."/>
            <person name="Wang Q."/>
            <person name="Wei S."/>
            <person name="Zheng Y."/>
            <person name="Lin W."/>
            <person name="Duan Y."/>
            <person name="Cao H."/>
            <person name="Xiong S."/>
            <person name="Wang X."/>
            <person name="Wei L."/>
            <person name="Li C."/>
            <person name="Ma Q."/>
            <person name="Ju M."/>
            <person name="Zhao R."/>
            <person name="Li G."/>
            <person name="Mu C."/>
            <person name="Tian Q."/>
            <person name="Mei H."/>
            <person name="Zhang T."/>
            <person name="Gao T."/>
            <person name="Zhang H."/>
        </authorList>
    </citation>
    <scope>NUCLEOTIDE SEQUENCE</scope>
    <source>
        <strain evidence="2">G02</strain>
    </source>
</reference>
<name>A0AAW2L0D2_SESRA</name>
<comment type="caution">
    <text evidence="2">The sequence shown here is derived from an EMBL/GenBank/DDBJ whole genome shotgun (WGS) entry which is preliminary data.</text>
</comment>
<sequence>MLAKHFLPGDDERVCLISDRHGGLMNAIDFVPAFKFPRGVHQFCLRHVYSNFNNKYKNIQLKNLCWRASVEPSASKFDRIMEEIKSLNEEAYDWLGNIDKTQWTLAHDGGWRTGILTTNISEAVNGVLKGVRRLLIVLIVEITLNRSASYFLQRTTRANHMINAHQQWADYAFKLFEARQAEAVQHIVQKFDYNQQSASVITLSTTGPGSRTYVVKLRQQIFSCGNWGTHGIPCSHAIQVSRHCVMNASNFIPEYFSTREYKKTYQGKFEPVYGEAYWDPVHFELMHNPTKRKRRGPGRYATSRIPNKMDRPQRRGRNNIKLVKLSSFYIATFYNTRHVPQCRNADVVCFAEGDEPGFYLLVCLNSSLQMGLVISKNVFVLPE</sequence>
<organism evidence="2">
    <name type="scientific">Sesamum radiatum</name>
    <name type="common">Black benniseed</name>
    <dbReference type="NCBI Taxonomy" id="300843"/>
    <lineage>
        <taxon>Eukaryota</taxon>
        <taxon>Viridiplantae</taxon>
        <taxon>Streptophyta</taxon>
        <taxon>Embryophyta</taxon>
        <taxon>Tracheophyta</taxon>
        <taxon>Spermatophyta</taxon>
        <taxon>Magnoliopsida</taxon>
        <taxon>eudicotyledons</taxon>
        <taxon>Gunneridae</taxon>
        <taxon>Pentapetalae</taxon>
        <taxon>asterids</taxon>
        <taxon>lamiids</taxon>
        <taxon>Lamiales</taxon>
        <taxon>Pedaliaceae</taxon>
        <taxon>Sesamum</taxon>
    </lineage>
</organism>
<evidence type="ECO:0000313" key="2">
    <source>
        <dbReference type="EMBL" id="KAL0312705.1"/>
    </source>
</evidence>
<dbReference type="EMBL" id="JACGWJ010000026">
    <property type="protein sequence ID" value="KAL0312705.1"/>
    <property type="molecule type" value="Genomic_DNA"/>
</dbReference>
<accession>A0AAW2L0D2</accession>
<dbReference type="AlphaFoldDB" id="A0AAW2L0D2"/>
<protein>
    <recommendedName>
        <fullName evidence="3">SWIM-type domain-containing protein</fullName>
    </recommendedName>
</protein>